<dbReference type="PANTHER" id="PTHR34218">
    <property type="entry name" value="PEPTIDASE S45 PENICILLIN AMIDASE"/>
    <property type="match status" value="1"/>
</dbReference>
<dbReference type="EMBL" id="JARXYA010000007">
    <property type="protein sequence ID" value="MDH6504258.1"/>
    <property type="molecule type" value="Genomic_DNA"/>
</dbReference>
<feature type="active site" description="Nucleophile" evidence="4">
    <location>
        <position position="288"/>
    </location>
</feature>
<protein>
    <submittedName>
        <fullName evidence="6">Penicillin amidase</fullName>
        <ecNumber evidence="6">3.5.1.11</ecNumber>
    </submittedName>
</protein>
<dbReference type="InterPro" id="IPR002692">
    <property type="entry name" value="S45"/>
</dbReference>
<evidence type="ECO:0000256" key="4">
    <source>
        <dbReference type="PIRSR" id="PIRSR001227-1"/>
    </source>
</evidence>
<dbReference type="Pfam" id="PF01804">
    <property type="entry name" value="Penicil_amidase"/>
    <property type="match status" value="1"/>
</dbReference>
<dbReference type="Gene3D" id="3.60.20.10">
    <property type="entry name" value="Glutamine Phosphoribosylpyrophosphate, subunit 1, domain 1"/>
    <property type="match status" value="1"/>
</dbReference>
<dbReference type="GO" id="GO:0046872">
    <property type="term" value="F:metal ion binding"/>
    <property type="evidence" value="ECO:0007669"/>
    <property type="project" value="UniProtKB-KW"/>
</dbReference>
<evidence type="ECO:0000256" key="2">
    <source>
        <dbReference type="ARBA" id="ARBA00022801"/>
    </source>
</evidence>
<evidence type="ECO:0000256" key="1">
    <source>
        <dbReference type="ARBA" id="ARBA00006586"/>
    </source>
</evidence>
<dbReference type="GO" id="GO:0008953">
    <property type="term" value="F:penicillin amidase activity"/>
    <property type="evidence" value="ECO:0007669"/>
    <property type="project" value="UniProtKB-EC"/>
</dbReference>
<dbReference type="Gene3D" id="1.10.439.10">
    <property type="entry name" value="Penicillin Amidohydrolase, domain 1"/>
    <property type="match status" value="1"/>
</dbReference>
<keyword evidence="5" id="KW-0479">Metal-binding</keyword>
<dbReference type="InterPro" id="IPR023343">
    <property type="entry name" value="Penicillin_amidase_dom1"/>
</dbReference>
<comment type="similarity">
    <text evidence="1">Belongs to the peptidase S45 family.</text>
</comment>
<dbReference type="GO" id="GO:0017000">
    <property type="term" value="P:antibiotic biosynthetic process"/>
    <property type="evidence" value="ECO:0007669"/>
    <property type="project" value="InterPro"/>
</dbReference>
<feature type="binding site" evidence="5">
    <location>
        <position position="211"/>
    </location>
    <ligand>
        <name>Ca(2+)</name>
        <dbReference type="ChEBI" id="CHEBI:29108"/>
    </ligand>
</feature>
<name>A0AA43MAL6_9BURK</name>
<dbReference type="AlphaFoldDB" id="A0AA43MAL6"/>
<dbReference type="PANTHER" id="PTHR34218:SF4">
    <property type="entry name" value="ACYL-HOMOSERINE LACTONE ACYLASE QUIP"/>
    <property type="match status" value="1"/>
</dbReference>
<dbReference type="InterPro" id="IPR014395">
    <property type="entry name" value="Pen/GL7ACA/AHL_acylase"/>
</dbReference>
<evidence type="ECO:0000256" key="3">
    <source>
        <dbReference type="ARBA" id="ARBA00023145"/>
    </source>
</evidence>
<dbReference type="CDD" id="cd03747">
    <property type="entry name" value="Ntn_PGA_like"/>
    <property type="match status" value="1"/>
</dbReference>
<keyword evidence="2 6" id="KW-0378">Hydrolase</keyword>
<dbReference type="InterPro" id="IPR043146">
    <property type="entry name" value="Penicillin_amidase_N_B-knob"/>
</dbReference>
<dbReference type="Gene3D" id="1.10.1400.10">
    <property type="match status" value="1"/>
</dbReference>
<proteinExistence type="inferred from homology"/>
<dbReference type="Proteomes" id="UP001161160">
    <property type="component" value="Unassembled WGS sequence"/>
</dbReference>
<reference evidence="6" key="1">
    <citation type="submission" date="2023-04" db="EMBL/GenBank/DDBJ databases">
        <title>Genome Encyclopedia of Bacteria and Archaea VI: Functional Genomics of Type Strains.</title>
        <authorList>
            <person name="Whitman W."/>
        </authorList>
    </citation>
    <scope>NUCLEOTIDE SEQUENCE</scope>
    <source>
        <strain evidence="6">Enz.4-51</strain>
    </source>
</reference>
<evidence type="ECO:0000256" key="5">
    <source>
        <dbReference type="PIRSR" id="PIRSR001227-2"/>
    </source>
</evidence>
<keyword evidence="5" id="KW-0106">Calcium</keyword>
<dbReference type="EC" id="3.5.1.11" evidence="6"/>
<dbReference type="InterPro" id="IPR043147">
    <property type="entry name" value="Penicillin_amidase_A-knob"/>
</dbReference>
<evidence type="ECO:0000313" key="6">
    <source>
        <dbReference type="EMBL" id="MDH6504258.1"/>
    </source>
</evidence>
<feature type="binding site" evidence="5">
    <location>
        <position position="360"/>
    </location>
    <ligand>
        <name>Ca(2+)</name>
        <dbReference type="ChEBI" id="CHEBI:29108"/>
    </ligand>
</feature>
<evidence type="ECO:0000313" key="7">
    <source>
        <dbReference type="Proteomes" id="UP001161160"/>
    </source>
</evidence>
<keyword evidence="3" id="KW-0865">Zymogen</keyword>
<dbReference type="InterPro" id="IPR029055">
    <property type="entry name" value="Ntn_hydrolases_N"/>
</dbReference>
<organism evidence="6 7">
    <name type="scientific">Polynucleobacter sphagniphilus</name>
    <dbReference type="NCBI Taxonomy" id="1743169"/>
    <lineage>
        <taxon>Bacteria</taxon>
        <taxon>Pseudomonadati</taxon>
        <taxon>Pseudomonadota</taxon>
        <taxon>Betaproteobacteria</taxon>
        <taxon>Burkholderiales</taxon>
        <taxon>Burkholderiaceae</taxon>
        <taxon>Polynucleobacter</taxon>
    </lineage>
</organism>
<gene>
    <name evidence="6" type="ORF">M2127_001574</name>
</gene>
<comment type="cofactor">
    <cofactor evidence="5">
        <name>Ca(2+)</name>
        <dbReference type="ChEBI" id="CHEBI:29108"/>
    </cofactor>
    <text evidence="5">Binds 1 Ca(2+) ion per dimer.</text>
</comment>
<feature type="binding site" evidence="5">
    <location>
        <position position="363"/>
    </location>
    <ligand>
        <name>Ca(2+)</name>
        <dbReference type="ChEBI" id="CHEBI:29108"/>
    </ligand>
</feature>
<dbReference type="PIRSF" id="PIRSF001227">
    <property type="entry name" value="Pen_acylase"/>
    <property type="match status" value="1"/>
</dbReference>
<dbReference type="SUPFAM" id="SSF56235">
    <property type="entry name" value="N-terminal nucleophile aminohydrolases (Ntn hydrolases)"/>
    <property type="match status" value="1"/>
</dbReference>
<keyword evidence="7" id="KW-1185">Reference proteome</keyword>
<accession>A0AA43MAL6</accession>
<sequence>MMALNSSKTAKLASMKFPIRLPFMKKVLPAILWICLGGLGIAIAGALFYLYSAQSNASGKRTIKTLGDSVVISFDASDVPHIKANSATDAIFALGYVHATERSWQMEINRRLASGRLSEILGKDTVPIDRFIRTLGIKHAAEKQFDRYPVRTKRLLQAYADGVNAGNAQLGWALPVEYLLTGSKPGYWSASDSVAWMLMMAFDLGGNWHKELQRLELSQFLSTKQVWEVVEPYTQDDPVSNVDFSKMYRDLGVFNPNPGPTESSFKKKLPSTELANFDAPGGKDGLGSNNWAIAGKLTESGKPLLANDPHLGLSVPAAWYMAHLEAPGLNVIGASLPGVPAIILGHTDKLAWSFTNTGPDVQDLYIEQLDPKHPGMYRGPDGPLPFQVRQETIDIKGAPSLRFLVKETRHGPVISDAYARAHRAIDTEHFALALRWTAVDVQNQSIVGLLEMNQANDTESFKKALRKNYAPMQNVVMADSEGNILYQAAGVAPKRVLHQGLYGVAPAPGWDKQYDWTAYIPFEQLPSSTNPEQGWLATANQKIVADNDPNPLTGDWESPARYDRIVQLIKSKSVHDFAFMKKMQADTLSLGVMPLMDLFKASTPTHQLGPQVREITANFDGNMKMDSQAALIFNAWEDQLTQLLFSRLGYLFTENYGPRNFTIPLTRLIQNPNSPWCDNPNTEKIESCLDASNQAYDLALAQLSEQFGDKPKNWEWGKAHIALSEHRPFSKIPFLGAFFNLSQPFPGDGFTINVGRLEHLKAENPYETKQAPSLRTIYDLSNLENSVFIYQSGQSGWVQSKLYRNMSPLWANNEYLPLQMKPETISRKLELNPK</sequence>
<comment type="caution">
    <text evidence="6">The sequence shown here is derived from an EMBL/GenBank/DDBJ whole genome shotgun (WGS) entry which is preliminary data.</text>
</comment>
<dbReference type="Gene3D" id="2.30.120.10">
    <property type="match status" value="1"/>
</dbReference>